<accession>A0A5C7IJ19</accession>
<dbReference type="InterPro" id="IPR029064">
    <property type="entry name" value="Ribosomal_eL30-like_sf"/>
</dbReference>
<organism evidence="1 2">
    <name type="scientific">Acer yangbiense</name>
    <dbReference type="NCBI Taxonomy" id="1000413"/>
    <lineage>
        <taxon>Eukaryota</taxon>
        <taxon>Viridiplantae</taxon>
        <taxon>Streptophyta</taxon>
        <taxon>Embryophyta</taxon>
        <taxon>Tracheophyta</taxon>
        <taxon>Spermatophyta</taxon>
        <taxon>Magnoliopsida</taxon>
        <taxon>eudicotyledons</taxon>
        <taxon>Gunneridae</taxon>
        <taxon>Pentapetalae</taxon>
        <taxon>rosids</taxon>
        <taxon>malvids</taxon>
        <taxon>Sapindales</taxon>
        <taxon>Sapindaceae</taxon>
        <taxon>Hippocastanoideae</taxon>
        <taxon>Acereae</taxon>
        <taxon>Acer</taxon>
    </lineage>
</organism>
<dbReference type="AlphaFoldDB" id="A0A5C7IJ19"/>
<evidence type="ECO:0000313" key="1">
    <source>
        <dbReference type="EMBL" id="TXG68506.1"/>
    </source>
</evidence>
<keyword evidence="2" id="KW-1185">Reference proteome</keyword>
<protein>
    <submittedName>
        <fullName evidence="1">Uncharacterized protein</fullName>
    </submittedName>
</protein>
<evidence type="ECO:0000313" key="2">
    <source>
        <dbReference type="Proteomes" id="UP000323000"/>
    </source>
</evidence>
<sequence length="146" mass="16401">MQMVLQDWSSATIRSALVTTVALLHVSFAWKTTTAKTQPQPTIYHNPKSQEAVVETPYGMKMRVEPLTRVISFDEDVSFFSTKDMQGDYIFRILTWTEECAVCVRPLGRACGVTRPVIACSVTSNEASQLKTQIQQLKDATEKLLI</sequence>
<reference evidence="2" key="1">
    <citation type="journal article" date="2019" name="Gigascience">
        <title>De novo genome assembly of the endangered Acer yangbiense, a plant species with extremely small populations endemic to Yunnan Province, China.</title>
        <authorList>
            <person name="Yang J."/>
            <person name="Wariss H.M."/>
            <person name="Tao L."/>
            <person name="Zhang R."/>
            <person name="Yun Q."/>
            <person name="Hollingsworth P."/>
            <person name="Dao Z."/>
            <person name="Luo G."/>
            <person name="Guo H."/>
            <person name="Ma Y."/>
            <person name="Sun W."/>
        </authorList>
    </citation>
    <scope>NUCLEOTIDE SEQUENCE [LARGE SCALE GENOMIC DNA]</scope>
    <source>
        <strain evidence="2">cv. Malutang</strain>
    </source>
</reference>
<dbReference type="Gene3D" id="3.30.1330.30">
    <property type="match status" value="1"/>
</dbReference>
<dbReference type="EMBL" id="VAHF01000002">
    <property type="protein sequence ID" value="TXG68506.1"/>
    <property type="molecule type" value="Genomic_DNA"/>
</dbReference>
<name>A0A5C7IJ19_9ROSI</name>
<comment type="caution">
    <text evidence="1">The sequence shown here is derived from an EMBL/GenBank/DDBJ whole genome shotgun (WGS) entry which is preliminary data.</text>
</comment>
<gene>
    <name evidence="1" type="ORF">EZV62_003441</name>
</gene>
<dbReference type="Proteomes" id="UP000323000">
    <property type="component" value="Chromosome 2"/>
</dbReference>
<dbReference type="OrthoDB" id="1924699at2759"/>
<proteinExistence type="predicted"/>